<dbReference type="InterPro" id="IPR023393">
    <property type="entry name" value="START-like_dom_sf"/>
</dbReference>
<accession>A0ABN1TZP7</accession>
<comment type="caution">
    <text evidence="1">The sequence shown here is derived from an EMBL/GenBank/DDBJ whole genome shotgun (WGS) entry which is preliminary data.</text>
</comment>
<protein>
    <submittedName>
        <fullName evidence="1">SRPBCC family protein</fullName>
    </submittedName>
</protein>
<sequence length="145" mass="16490">MSTLEEQIEIGAPADAAWDQLHRIADYPRFVEGVLHASARGSHRARLDVAVDGGHREFDAFFTDRGHNRVMTWETVDEPHLRGTFALRPLDEHRTQVQVRIEYEPAAVEELFGGAPHGFALASAIERTVRTDLEQLRDLVEHRTR</sequence>
<dbReference type="Proteomes" id="UP001499987">
    <property type="component" value="Unassembled WGS sequence"/>
</dbReference>
<proteinExistence type="predicted"/>
<dbReference type="InterPro" id="IPR019587">
    <property type="entry name" value="Polyketide_cyclase/dehydratase"/>
</dbReference>
<keyword evidence="2" id="KW-1185">Reference proteome</keyword>
<dbReference type="RefSeq" id="WP_344626674.1">
    <property type="nucleotide sequence ID" value="NZ_BAAALD010000074.1"/>
</dbReference>
<dbReference type="Gene3D" id="3.30.530.20">
    <property type="match status" value="1"/>
</dbReference>
<organism evidence="1 2">
    <name type="scientific">Kitasatospora arboriphila</name>
    <dbReference type="NCBI Taxonomy" id="258052"/>
    <lineage>
        <taxon>Bacteria</taxon>
        <taxon>Bacillati</taxon>
        <taxon>Actinomycetota</taxon>
        <taxon>Actinomycetes</taxon>
        <taxon>Kitasatosporales</taxon>
        <taxon>Streptomycetaceae</taxon>
        <taxon>Kitasatospora</taxon>
    </lineage>
</organism>
<dbReference type="EMBL" id="BAAALD010000074">
    <property type="protein sequence ID" value="GAA1108820.1"/>
    <property type="molecule type" value="Genomic_DNA"/>
</dbReference>
<evidence type="ECO:0000313" key="2">
    <source>
        <dbReference type="Proteomes" id="UP001499987"/>
    </source>
</evidence>
<gene>
    <name evidence="1" type="ORF">GCM10009663_58200</name>
</gene>
<dbReference type="SUPFAM" id="SSF55961">
    <property type="entry name" value="Bet v1-like"/>
    <property type="match status" value="1"/>
</dbReference>
<evidence type="ECO:0000313" key="1">
    <source>
        <dbReference type="EMBL" id="GAA1108820.1"/>
    </source>
</evidence>
<reference evidence="1 2" key="1">
    <citation type="journal article" date="2019" name="Int. J. Syst. Evol. Microbiol.">
        <title>The Global Catalogue of Microorganisms (GCM) 10K type strain sequencing project: providing services to taxonomists for standard genome sequencing and annotation.</title>
        <authorList>
            <consortium name="The Broad Institute Genomics Platform"/>
            <consortium name="The Broad Institute Genome Sequencing Center for Infectious Disease"/>
            <person name="Wu L."/>
            <person name="Ma J."/>
        </authorList>
    </citation>
    <scope>NUCLEOTIDE SEQUENCE [LARGE SCALE GENOMIC DNA]</scope>
    <source>
        <strain evidence="1 2">JCM 13002</strain>
    </source>
</reference>
<name>A0ABN1TZP7_9ACTN</name>
<dbReference type="Pfam" id="PF10604">
    <property type="entry name" value="Polyketide_cyc2"/>
    <property type="match status" value="1"/>
</dbReference>